<organism evidence="3 4">
    <name type="scientific">Geothermobacter hydrogeniphilus</name>
    <dbReference type="NCBI Taxonomy" id="1969733"/>
    <lineage>
        <taxon>Bacteria</taxon>
        <taxon>Pseudomonadati</taxon>
        <taxon>Thermodesulfobacteriota</taxon>
        <taxon>Desulfuromonadia</taxon>
        <taxon>Desulfuromonadales</taxon>
        <taxon>Geothermobacteraceae</taxon>
        <taxon>Geothermobacter</taxon>
    </lineage>
</organism>
<feature type="signal peptide" evidence="1">
    <location>
        <begin position="1"/>
        <end position="20"/>
    </location>
</feature>
<evidence type="ECO:0000259" key="2">
    <source>
        <dbReference type="Pfam" id="PF09699"/>
    </source>
</evidence>
<sequence>MKKVLVLAAALMLFAAPAMAVISNSAHDFTQSPYNAAEICVFCHTPHGAANVADAPLWNHQLTTSTFTVYSSTTIDGSVSQPSGRSILCLSCHDGSVAIDSYGGATGTTFINGVADAPNSPKLGTNLQNDHPVSITYRDDLDSGLRADDGTGASVTNGSVTLPLYSNKVECASCHDVHNGSGFNPMLRADNGGSALCLVCHDK</sequence>
<keyword evidence="1" id="KW-0732">Signal</keyword>
<dbReference type="SUPFAM" id="SSF48695">
    <property type="entry name" value="Multiheme cytochromes"/>
    <property type="match status" value="1"/>
</dbReference>
<proteinExistence type="predicted"/>
<dbReference type="OrthoDB" id="12425at2"/>
<evidence type="ECO:0000256" key="1">
    <source>
        <dbReference type="SAM" id="SignalP"/>
    </source>
</evidence>
<dbReference type="InterPro" id="IPR010177">
    <property type="entry name" value="Paired_CXXCH_1"/>
</dbReference>
<name>A0A2K2H5Z8_9BACT</name>
<dbReference type="AlphaFoldDB" id="A0A2K2H5Z8"/>
<dbReference type="Proteomes" id="UP000236340">
    <property type="component" value="Unassembled WGS sequence"/>
</dbReference>
<dbReference type="Pfam" id="PF09699">
    <property type="entry name" value="Paired_CXXCH_1"/>
    <property type="match status" value="1"/>
</dbReference>
<feature type="domain" description="Doubled CXXCH motif" evidence="2">
    <location>
        <begin position="170"/>
        <end position="203"/>
    </location>
</feature>
<gene>
    <name evidence="3" type="ORF">C2E25_16080</name>
</gene>
<protein>
    <submittedName>
        <fullName evidence="3">Cytochrome C</fullName>
    </submittedName>
</protein>
<comment type="caution">
    <text evidence="3">The sequence shown here is derived from an EMBL/GenBank/DDBJ whole genome shotgun (WGS) entry which is preliminary data.</text>
</comment>
<evidence type="ECO:0000313" key="4">
    <source>
        <dbReference type="Proteomes" id="UP000236340"/>
    </source>
</evidence>
<accession>A0A2K2H5Z8</accession>
<dbReference type="InterPro" id="IPR036280">
    <property type="entry name" value="Multihaem_cyt_sf"/>
</dbReference>
<evidence type="ECO:0000313" key="3">
    <source>
        <dbReference type="EMBL" id="PNU18728.1"/>
    </source>
</evidence>
<feature type="chain" id="PRO_5014436407" evidence="1">
    <location>
        <begin position="21"/>
        <end position="203"/>
    </location>
</feature>
<dbReference type="EMBL" id="PPFX01000053">
    <property type="protein sequence ID" value="PNU18728.1"/>
    <property type="molecule type" value="Genomic_DNA"/>
</dbReference>
<reference evidence="3 4" key="1">
    <citation type="journal article" date="2018" name="Genome Announc.">
        <title>Genome Sequence of Geothermobacter sp. HR-1 Iron Reducer from the Loihi Seamount.</title>
        <authorList>
            <person name="Smith H."/>
            <person name="Abuyen K."/>
            <person name="Tremblay J."/>
            <person name="Savalia P."/>
            <person name="Perez-Rodriguez I."/>
            <person name="Emerson D."/>
            <person name="Tully B."/>
            <person name="Amend J."/>
        </authorList>
    </citation>
    <scope>NUCLEOTIDE SEQUENCE [LARGE SCALE GENOMIC DNA]</scope>
    <source>
        <strain evidence="3 4">HR-1</strain>
    </source>
</reference>
<dbReference type="RefSeq" id="WP_103116743.1">
    <property type="nucleotide sequence ID" value="NZ_PPFX01000053.1"/>
</dbReference>